<comment type="caution">
    <text evidence="1">The sequence shown here is derived from an EMBL/GenBank/DDBJ whole genome shotgun (WGS) entry which is preliminary data.</text>
</comment>
<keyword evidence="2" id="KW-1185">Reference proteome</keyword>
<dbReference type="EMBL" id="JBJKFK010001941">
    <property type="protein sequence ID" value="KAL3311954.1"/>
    <property type="molecule type" value="Genomic_DNA"/>
</dbReference>
<proteinExistence type="predicted"/>
<protein>
    <submittedName>
        <fullName evidence="1">Uncharacterized protein</fullName>
    </submittedName>
</protein>
<name>A0ABD2PWZ7_9PLAT</name>
<sequence length="438" mass="50804">YCLKSNYFGISKLQERLNNFLEIYKTETSDRKLCSILISTALCCMQNSEIDRIYFEENLAALDSDQLSNLLRLFYEKLTNPTNDSVIQAYFQKLIKFVTQVSSADFRDVLISHHLLTLFAYWIKNIACLNPTLLVRIKSHLFRKILKETSSTIFLETLKSLYCTLKLLYLKRSIACREPEEIINNAIKDLVRDPNFEEEEIRDRFILIMAREERISETFEHLDLANPAYCRGLLYYKVLVGGEIVSLLFDTEGQLVAWRLLDKLLADEVYQILNRCSVACFNNEHDRRDYLLYSDARNIPDASCLPARITKLLDFVAPAADRNEQAEKTDQDVSSILKRMYALLIRPMELACGKEIHEIGQANGVLKIRVDSRYHLTNCDPFNELIPWGFLQNWKGDSLKDRCNLVHLATQLTTREHLSDDADYERFLACGAPVLYKE</sequence>
<dbReference type="Proteomes" id="UP001626550">
    <property type="component" value="Unassembled WGS sequence"/>
</dbReference>
<evidence type="ECO:0000313" key="2">
    <source>
        <dbReference type="Proteomes" id="UP001626550"/>
    </source>
</evidence>
<reference evidence="1 2" key="1">
    <citation type="submission" date="2024-11" db="EMBL/GenBank/DDBJ databases">
        <title>Adaptive evolution of stress response genes in parasites aligns with host niche diversity.</title>
        <authorList>
            <person name="Hahn C."/>
            <person name="Resl P."/>
        </authorList>
    </citation>
    <scope>NUCLEOTIDE SEQUENCE [LARGE SCALE GENOMIC DNA]</scope>
    <source>
        <strain evidence="1">EGGRZ-B1_66</strain>
        <tissue evidence="1">Body</tissue>
    </source>
</reference>
<gene>
    <name evidence="1" type="ORF">Ciccas_009462</name>
</gene>
<accession>A0ABD2PWZ7</accession>
<dbReference type="AlphaFoldDB" id="A0ABD2PWZ7"/>
<organism evidence="1 2">
    <name type="scientific">Cichlidogyrus casuarinus</name>
    <dbReference type="NCBI Taxonomy" id="1844966"/>
    <lineage>
        <taxon>Eukaryota</taxon>
        <taxon>Metazoa</taxon>
        <taxon>Spiralia</taxon>
        <taxon>Lophotrochozoa</taxon>
        <taxon>Platyhelminthes</taxon>
        <taxon>Monogenea</taxon>
        <taxon>Monopisthocotylea</taxon>
        <taxon>Dactylogyridea</taxon>
        <taxon>Ancyrocephalidae</taxon>
        <taxon>Cichlidogyrus</taxon>
    </lineage>
</organism>
<feature type="non-terminal residue" evidence="1">
    <location>
        <position position="1"/>
    </location>
</feature>
<evidence type="ECO:0000313" key="1">
    <source>
        <dbReference type="EMBL" id="KAL3311954.1"/>
    </source>
</evidence>